<sequence length="520" mass="59563">MDTLSSQTPNPSQIYLPMLRESIDHFLLEHKNGCTDFSNFSTIFFRIIRNLPDPPLEIIWFYAAVTHHSARFTYGDPSEPLPRVKDLFQLLVGCSSSSSSVKKIAVLAPVFHELYVLLFDRKIPGKEFESFLEIIISYISICCGEGTEEEDESEALSSCFEELIKIWAVDKFRRDVRGFFPMVSDGVCESIRKGCGFAVLAGIVMYEAFTLRLCLKFDSRVLRAELERDMHEWVVQTISGFKSFHFLDTLLMMMLDPVLPVTSLLKFEDEILLREVLYNAVIMVDYPFISSQHGGKHIGKQLKNVAVLLLLVAERATRYVRENEDDNKVHTYMNALSNSFLPVELFKWITYETGAREITSRPTVYSPAALIKWLLIIDDLGVKIFENNFLKLHAKAIVCKSRVEYEIPVFKLETGESAHDDIYSSTSDAREDLHIDSDSEMVDQSEPSSPTSSCFVISQRTSQDTRKRKDVERIAENEVPMKLPKFHLHEHTVRCQAFQSDNRIDADNPIYCGDTLQMEH</sequence>
<dbReference type="PANTHER" id="PTHR35505:SF1">
    <property type="entry name" value="SNF2 DOMAIN PROTEIN"/>
    <property type="match status" value="1"/>
</dbReference>
<keyword evidence="3" id="KW-1185">Reference proteome</keyword>
<name>A0AAN7R845_TRANT</name>
<evidence type="ECO:0000256" key="1">
    <source>
        <dbReference type="SAM" id="MobiDB-lite"/>
    </source>
</evidence>
<dbReference type="EMBL" id="JAXQNO010000008">
    <property type="protein sequence ID" value="KAK4793262.1"/>
    <property type="molecule type" value="Genomic_DNA"/>
</dbReference>
<dbReference type="PANTHER" id="PTHR35505">
    <property type="entry name" value="OS01G0600300 PROTEIN"/>
    <property type="match status" value="1"/>
</dbReference>
<feature type="compositionally biased region" description="Polar residues" evidence="1">
    <location>
        <begin position="445"/>
        <end position="462"/>
    </location>
</feature>
<comment type="caution">
    <text evidence="2">The sequence shown here is derived from an EMBL/GenBank/DDBJ whole genome shotgun (WGS) entry which is preliminary data.</text>
</comment>
<dbReference type="AlphaFoldDB" id="A0AAN7R845"/>
<feature type="region of interest" description="Disordered" evidence="1">
    <location>
        <begin position="438"/>
        <end position="470"/>
    </location>
</feature>
<dbReference type="Proteomes" id="UP001346149">
    <property type="component" value="Unassembled WGS sequence"/>
</dbReference>
<reference evidence="2 3" key="1">
    <citation type="journal article" date="2023" name="Hortic Res">
        <title>Pangenome of water caltrop reveals structural variations and asymmetric subgenome divergence after allopolyploidization.</title>
        <authorList>
            <person name="Zhang X."/>
            <person name="Chen Y."/>
            <person name="Wang L."/>
            <person name="Yuan Y."/>
            <person name="Fang M."/>
            <person name="Shi L."/>
            <person name="Lu R."/>
            <person name="Comes H.P."/>
            <person name="Ma Y."/>
            <person name="Chen Y."/>
            <person name="Huang G."/>
            <person name="Zhou Y."/>
            <person name="Zheng Z."/>
            <person name="Qiu Y."/>
        </authorList>
    </citation>
    <scope>NUCLEOTIDE SEQUENCE [LARGE SCALE GENOMIC DNA]</scope>
    <source>
        <strain evidence="2">F231</strain>
    </source>
</reference>
<evidence type="ECO:0000313" key="3">
    <source>
        <dbReference type="Proteomes" id="UP001346149"/>
    </source>
</evidence>
<proteinExistence type="predicted"/>
<protein>
    <submittedName>
        <fullName evidence="2">Uncharacterized protein</fullName>
    </submittedName>
</protein>
<organism evidence="2 3">
    <name type="scientific">Trapa natans</name>
    <name type="common">Water chestnut</name>
    <dbReference type="NCBI Taxonomy" id="22666"/>
    <lineage>
        <taxon>Eukaryota</taxon>
        <taxon>Viridiplantae</taxon>
        <taxon>Streptophyta</taxon>
        <taxon>Embryophyta</taxon>
        <taxon>Tracheophyta</taxon>
        <taxon>Spermatophyta</taxon>
        <taxon>Magnoliopsida</taxon>
        <taxon>eudicotyledons</taxon>
        <taxon>Gunneridae</taxon>
        <taxon>Pentapetalae</taxon>
        <taxon>rosids</taxon>
        <taxon>malvids</taxon>
        <taxon>Myrtales</taxon>
        <taxon>Lythraceae</taxon>
        <taxon>Trapa</taxon>
    </lineage>
</organism>
<gene>
    <name evidence="2" type="ORF">SAY86_023697</name>
</gene>
<accession>A0AAN7R845</accession>
<evidence type="ECO:0000313" key="2">
    <source>
        <dbReference type="EMBL" id="KAK4793262.1"/>
    </source>
</evidence>